<evidence type="ECO:0000313" key="2">
    <source>
        <dbReference type="Proteomes" id="UP001164929"/>
    </source>
</evidence>
<keyword evidence="2" id="KW-1185">Reference proteome</keyword>
<sequence>MHITVSVSAKTYYWIVNFVLKNTSCNNANIVGFLLTQNLTLLSMPKFQLTHCFCSFQFISLKEMEALVCLRGHFDWHP</sequence>
<name>A0AAD6PS72_9ROSI</name>
<dbReference type="Proteomes" id="UP001164929">
    <property type="component" value="Chromosome 17"/>
</dbReference>
<dbReference type="AlphaFoldDB" id="A0AAD6PS72"/>
<protein>
    <submittedName>
        <fullName evidence="1">Uncharacterized protein</fullName>
    </submittedName>
</protein>
<dbReference type="EMBL" id="JAQIZT010000017">
    <property type="protein sequence ID" value="KAJ6959140.1"/>
    <property type="molecule type" value="Genomic_DNA"/>
</dbReference>
<organism evidence="1 2">
    <name type="scientific">Populus alba x Populus x berolinensis</name>
    <dbReference type="NCBI Taxonomy" id="444605"/>
    <lineage>
        <taxon>Eukaryota</taxon>
        <taxon>Viridiplantae</taxon>
        <taxon>Streptophyta</taxon>
        <taxon>Embryophyta</taxon>
        <taxon>Tracheophyta</taxon>
        <taxon>Spermatophyta</taxon>
        <taxon>Magnoliopsida</taxon>
        <taxon>eudicotyledons</taxon>
        <taxon>Gunneridae</taxon>
        <taxon>Pentapetalae</taxon>
        <taxon>rosids</taxon>
        <taxon>fabids</taxon>
        <taxon>Malpighiales</taxon>
        <taxon>Salicaceae</taxon>
        <taxon>Saliceae</taxon>
        <taxon>Populus</taxon>
    </lineage>
</organism>
<accession>A0AAD6PS72</accession>
<gene>
    <name evidence="1" type="ORF">NC653_037438</name>
</gene>
<proteinExistence type="predicted"/>
<evidence type="ECO:0000313" key="1">
    <source>
        <dbReference type="EMBL" id="KAJ6959140.1"/>
    </source>
</evidence>
<reference evidence="1" key="1">
    <citation type="journal article" date="2023" name="Mol. Ecol. Resour.">
        <title>Chromosome-level genome assembly of a triploid poplar Populus alba 'Berolinensis'.</title>
        <authorList>
            <person name="Chen S."/>
            <person name="Yu Y."/>
            <person name="Wang X."/>
            <person name="Wang S."/>
            <person name="Zhang T."/>
            <person name="Zhou Y."/>
            <person name="He R."/>
            <person name="Meng N."/>
            <person name="Wang Y."/>
            <person name="Liu W."/>
            <person name="Liu Z."/>
            <person name="Liu J."/>
            <person name="Guo Q."/>
            <person name="Huang H."/>
            <person name="Sederoff R.R."/>
            <person name="Wang G."/>
            <person name="Qu G."/>
            <person name="Chen S."/>
        </authorList>
    </citation>
    <scope>NUCLEOTIDE SEQUENCE</scope>
    <source>
        <strain evidence="1">SC-2020</strain>
    </source>
</reference>
<comment type="caution">
    <text evidence="1">The sequence shown here is derived from an EMBL/GenBank/DDBJ whole genome shotgun (WGS) entry which is preliminary data.</text>
</comment>